<evidence type="ECO:0000259" key="3">
    <source>
        <dbReference type="Pfam" id="PF17837"/>
    </source>
</evidence>
<name>A0ABU0EFB3_9CELL</name>
<evidence type="ECO:0000313" key="4">
    <source>
        <dbReference type="EMBL" id="MDQ0373507.1"/>
    </source>
</evidence>
<comment type="caution">
    <text evidence="4">The sequence shown here is derived from an EMBL/GenBank/DDBJ whole genome shotgun (WGS) entry which is preliminary data.</text>
</comment>
<dbReference type="Pfam" id="PF17837">
    <property type="entry name" value="4PPT_N"/>
    <property type="match status" value="1"/>
</dbReference>
<accession>A0ABU0EFB3</accession>
<dbReference type="PANTHER" id="PTHR38096:SF1">
    <property type="entry name" value="ENTEROBACTIN SYNTHASE COMPONENT D"/>
    <property type="match status" value="1"/>
</dbReference>
<feature type="domain" description="4'-phosphopantetheinyl transferase" evidence="2">
    <location>
        <begin position="101"/>
        <end position="191"/>
    </location>
</feature>
<dbReference type="Proteomes" id="UP001239626">
    <property type="component" value="Unassembled WGS sequence"/>
</dbReference>
<dbReference type="PRINTS" id="PR01399">
    <property type="entry name" value="ENTSNTHTASED"/>
</dbReference>
<dbReference type="GO" id="GO:0016740">
    <property type="term" value="F:transferase activity"/>
    <property type="evidence" value="ECO:0007669"/>
    <property type="project" value="UniProtKB-KW"/>
</dbReference>
<dbReference type="EMBL" id="JAUSVB010000002">
    <property type="protein sequence ID" value="MDQ0373507.1"/>
    <property type="molecule type" value="Genomic_DNA"/>
</dbReference>
<gene>
    <name evidence="4" type="ORF">J2X26_001818</name>
</gene>
<evidence type="ECO:0000259" key="2">
    <source>
        <dbReference type="Pfam" id="PF01648"/>
    </source>
</evidence>
<evidence type="ECO:0000313" key="5">
    <source>
        <dbReference type="Proteomes" id="UP001239626"/>
    </source>
</evidence>
<dbReference type="SUPFAM" id="SSF56214">
    <property type="entry name" value="4'-phosphopantetheinyl transferase"/>
    <property type="match status" value="1"/>
</dbReference>
<dbReference type="InterPro" id="IPR003542">
    <property type="entry name" value="Enbac_synth_compD-like"/>
</dbReference>
<proteinExistence type="predicted"/>
<dbReference type="PANTHER" id="PTHR38096">
    <property type="entry name" value="ENTEROBACTIN SYNTHASE COMPONENT D"/>
    <property type="match status" value="1"/>
</dbReference>
<dbReference type="InterPro" id="IPR037143">
    <property type="entry name" value="4-PPantetheinyl_Trfase_dom_sf"/>
</dbReference>
<keyword evidence="5" id="KW-1185">Reference proteome</keyword>
<dbReference type="InterPro" id="IPR008278">
    <property type="entry name" value="4-PPantetheinyl_Trfase_dom"/>
</dbReference>
<keyword evidence="1 4" id="KW-0808">Transferase</keyword>
<reference evidence="4 5" key="1">
    <citation type="submission" date="2023-07" db="EMBL/GenBank/DDBJ databases">
        <title>Sorghum-associated microbial communities from plants grown in Nebraska, USA.</title>
        <authorList>
            <person name="Schachtman D."/>
        </authorList>
    </citation>
    <scope>NUCLEOTIDE SEQUENCE [LARGE SCALE GENOMIC DNA]</scope>
    <source>
        <strain evidence="4 5">BE332</strain>
    </source>
</reference>
<feature type="domain" description="4'-phosphopantetheinyl transferase N-terminal" evidence="3">
    <location>
        <begin position="28"/>
        <end position="93"/>
    </location>
</feature>
<organism evidence="4 5">
    <name type="scientific">Cellulomonas humilata</name>
    <dbReference type="NCBI Taxonomy" id="144055"/>
    <lineage>
        <taxon>Bacteria</taxon>
        <taxon>Bacillati</taxon>
        <taxon>Actinomycetota</taxon>
        <taxon>Actinomycetes</taxon>
        <taxon>Micrococcales</taxon>
        <taxon>Cellulomonadaceae</taxon>
        <taxon>Cellulomonas</taxon>
    </lineage>
</organism>
<evidence type="ECO:0000256" key="1">
    <source>
        <dbReference type="ARBA" id="ARBA00022679"/>
    </source>
</evidence>
<protein>
    <submittedName>
        <fullName evidence="4">4'-phosphopantetheinyl transferase EntD</fullName>
    </submittedName>
</protein>
<sequence length="209" mass="22132">MIERVLPAGVEAAEHAGPPVPAPLHPSEEAAVVDAMPARRAEYAAVRECARTALRRLGLADAAVPAGPDRAPVWPPGIVGSMTHVDGYRAAAVGRADTWAGIGIDAEVRAPLPPEVASLVMSDDERSALARTDPALCLDRVLFSAKESVYKVWYPVTRSWLGFEDVDVRLGDGTFTARIGRTGLRTDVLHGRWAVGDGLVVTAIALARA</sequence>
<dbReference type="RefSeq" id="WP_307491595.1">
    <property type="nucleotide sequence ID" value="NZ_JAUSVB010000002.1"/>
</dbReference>
<dbReference type="Pfam" id="PF01648">
    <property type="entry name" value="ACPS"/>
    <property type="match status" value="1"/>
</dbReference>
<dbReference type="InterPro" id="IPR041354">
    <property type="entry name" value="4PPT_N"/>
</dbReference>